<name>A0ABY5DTV7_9ACTN</name>
<keyword evidence="2 4" id="KW-0238">DNA-binding</keyword>
<organism evidence="6 7">
    <name type="scientific">Paraconexibacter antarcticus</name>
    <dbReference type="NCBI Taxonomy" id="2949664"/>
    <lineage>
        <taxon>Bacteria</taxon>
        <taxon>Bacillati</taxon>
        <taxon>Actinomycetota</taxon>
        <taxon>Thermoleophilia</taxon>
        <taxon>Solirubrobacterales</taxon>
        <taxon>Paraconexibacteraceae</taxon>
        <taxon>Paraconexibacter</taxon>
    </lineage>
</organism>
<evidence type="ECO:0000259" key="5">
    <source>
        <dbReference type="PROSITE" id="PS50977"/>
    </source>
</evidence>
<evidence type="ECO:0000256" key="4">
    <source>
        <dbReference type="PROSITE-ProRule" id="PRU00335"/>
    </source>
</evidence>
<dbReference type="PRINTS" id="PR00455">
    <property type="entry name" value="HTHTETR"/>
</dbReference>
<gene>
    <name evidence="6" type="ORF">NBH00_23795</name>
</gene>
<feature type="DNA-binding region" description="H-T-H motif" evidence="4">
    <location>
        <begin position="41"/>
        <end position="60"/>
    </location>
</feature>
<evidence type="ECO:0000313" key="6">
    <source>
        <dbReference type="EMBL" id="UTI64349.1"/>
    </source>
</evidence>
<evidence type="ECO:0000256" key="3">
    <source>
        <dbReference type="ARBA" id="ARBA00023163"/>
    </source>
</evidence>
<evidence type="ECO:0000313" key="7">
    <source>
        <dbReference type="Proteomes" id="UP001056035"/>
    </source>
</evidence>
<dbReference type="PANTHER" id="PTHR30055">
    <property type="entry name" value="HTH-TYPE TRANSCRIPTIONAL REGULATOR RUTR"/>
    <property type="match status" value="1"/>
</dbReference>
<dbReference type="Gene3D" id="1.10.357.10">
    <property type="entry name" value="Tetracycline Repressor, domain 2"/>
    <property type="match status" value="1"/>
</dbReference>
<reference evidence="6 7" key="1">
    <citation type="submission" date="2022-06" db="EMBL/GenBank/DDBJ databases">
        <title>Paraconexibacter antarcticus.</title>
        <authorList>
            <person name="Kim C.S."/>
        </authorList>
    </citation>
    <scope>NUCLEOTIDE SEQUENCE [LARGE SCALE GENOMIC DNA]</scope>
    <source>
        <strain evidence="6 7">02-257</strain>
    </source>
</reference>
<keyword evidence="1" id="KW-0805">Transcription regulation</keyword>
<evidence type="ECO:0000256" key="2">
    <source>
        <dbReference type="ARBA" id="ARBA00023125"/>
    </source>
</evidence>
<sequence length="201" mass="21463">MSRALPMNTPEPSTPKGRSTAARILDAATVVLGRDGMGGATLGRIADQAGVDKRNISYYYGSREALLVRVVQAVGEQMARGMEATIGEIERSNAEVLWSGATSEPELARAYITLLGGSAETPEIDHALTALKQAWLHMISSRLAHAGHPDDARDDLASLVLALLRGLLIEWTETGDGPVVDATLRRVDALFTLPPVPPSDR</sequence>
<evidence type="ECO:0000256" key="1">
    <source>
        <dbReference type="ARBA" id="ARBA00023015"/>
    </source>
</evidence>
<protein>
    <submittedName>
        <fullName evidence="6">TetR/AcrR family transcriptional regulator</fullName>
    </submittedName>
</protein>
<dbReference type="Proteomes" id="UP001056035">
    <property type="component" value="Chromosome"/>
</dbReference>
<dbReference type="InterPro" id="IPR001647">
    <property type="entry name" value="HTH_TetR"/>
</dbReference>
<dbReference type="PROSITE" id="PS50977">
    <property type="entry name" value="HTH_TETR_2"/>
    <property type="match status" value="1"/>
</dbReference>
<proteinExistence type="predicted"/>
<dbReference type="Pfam" id="PF00440">
    <property type="entry name" value="TetR_N"/>
    <property type="match status" value="1"/>
</dbReference>
<dbReference type="RefSeq" id="WP_254571055.1">
    <property type="nucleotide sequence ID" value="NZ_CP098502.1"/>
</dbReference>
<keyword evidence="3" id="KW-0804">Transcription</keyword>
<dbReference type="SUPFAM" id="SSF46689">
    <property type="entry name" value="Homeodomain-like"/>
    <property type="match status" value="1"/>
</dbReference>
<keyword evidence="7" id="KW-1185">Reference proteome</keyword>
<dbReference type="EMBL" id="CP098502">
    <property type="protein sequence ID" value="UTI64349.1"/>
    <property type="molecule type" value="Genomic_DNA"/>
</dbReference>
<dbReference type="PANTHER" id="PTHR30055:SF234">
    <property type="entry name" value="HTH-TYPE TRANSCRIPTIONAL REGULATOR BETI"/>
    <property type="match status" value="1"/>
</dbReference>
<feature type="domain" description="HTH tetR-type" evidence="5">
    <location>
        <begin position="18"/>
        <end position="78"/>
    </location>
</feature>
<dbReference type="InterPro" id="IPR050109">
    <property type="entry name" value="HTH-type_TetR-like_transc_reg"/>
</dbReference>
<accession>A0ABY5DTV7</accession>
<dbReference type="InterPro" id="IPR009057">
    <property type="entry name" value="Homeodomain-like_sf"/>
</dbReference>